<dbReference type="InterPro" id="IPR029016">
    <property type="entry name" value="GAF-like_dom_sf"/>
</dbReference>
<name>A0A7W6HZT3_9BACT</name>
<keyword evidence="4" id="KW-0597">Phosphoprotein</keyword>
<proteinExistence type="predicted"/>
<keyword evidence="12" id="KW-0472">Membrane</keyword>
<evidence type="ECO:0000256" key="7">
    <source>
        <dbReference type="ARBA" id="ARBA00022741"/>
    </source>
</evidence>
<evidence type="ECO:0000256" key="6">
    <source>
        <dbReference type="ARBA" id="ARBA00022692"/>
    </source>
</evidence>
<sequence>MSENKNTAIPVNELEDLQEKEFILHELQKSAKIGWWKVNFNTHEIICSDYIMDILDLSKNTMTVEEFLNIINVEHRQRISSSFIHIRTQNFYDEIFPIQTKYGELWIHSKLGNKIVREDNTIIAIGFSQILDEETNTSLYKNKEDSRLKELLVRQFALSQSLSNFLKSADTPKVITDTLKDLLQQFNGDRTYIFQYDKAKGTQSCIYEATREGVSPEIDTLQDMDINYNQWWSKQMFNNVPIIINNLDEMPPEAISDKQTLARQNIASLMVFPLLSAQGIWGYMGIDIVNTPRLWSMIDKEWFSAISNIINICIELRASEKKAQQEREYFKSLYDHMPIGYLRMQILYDHSGKVTDYKYLDANPAFYNITASPIGSYIGHTAKDFNANKPEELEVLQQVVSSGKVLETNRLIANTGRQYHILIYLQGQQEVVALFTDISERMKTIEALRRSEETLHNIYKNIPVGIEIYDKDGTLIALNDVESEIFGFEHKEDVLGVNLFKNPNLPQQHLEMLRQGKEITFPLTYKFTNVNKTYYNTKYEGTRNLTVKGNCLYDTNNNIENYLLIVIDNTEAIKAYRKIEDFETLFNDIAEFSKVGICRWNPLSNNFLGSDVWFHNLNQTPRQINNIMEAYEHAHPDDLQCLATFFQNVMDGEEQSFSGQVRIQFEDSWRWMRIRFKVKEYNPQKGIIELIGLNLDITELKETESKLIAAKLKAEEADRLKSAFLANMSHEIRTPLNAIVGFSNLLADTSNIEEREQYISVIQKNNELLLQLISDILDLSKIEAGTYEVTFAEVDVNDLCEEIICSHAMKVPQGVTLSFEEHEPHCSICSDRNRITQILSNFINNAIKFTEFGYIHVGYTLSEKYIRFHVQDSGIGISTKNQEQIFDRFIKLNTFARGTGLGLSICKSIVEKLGGEIGVKSTLGCGSTFWFSLPYDPLYKAKSGATDH</sequence>
<dbReference type="FunFam" id="3.30.565.10:FF:000006">
    <property type="entry name" value="Sensor histidine kinase WalK"/>
    <property type="match status" value="1"/>
</dbReference>
<dbReference type="PANTHER" id="PTHR43711:SF31">
    <property type="entry name" value="HISTIDINE KINASE"/>
    <property type="match status" value="1"/>
</dbReference>
<evidence type="ECO:0000256" key="12">
    <source>
        <dbReference type="ARBA" id="ARBA00023136"/>
    </source>
</evidence>
<dbReference type="EMBL" id="JACIES010000015">
    <property type="protein sequence ID" value="MBB4028001.1"/>
    <property type="molecule type" value="Genomic_DNA"/>
</dbReference>
<protein>
    <recommendedName>
        <fullName evidence="3">histidine kinase</fullName>
        <ecNumber evidence="3">2.7.13.3</ecNumber>
    </recommendedName>
</protein>
<comment type="subcellular location">
    <subcellularLocation>
        <location evidence="2">Membrane</location>
    </subcellularLocation>
</comment>
<dbReference type="InterPro" id="IPR050736">
    <property type="entry name" value="Sensor_HK_Regulatory"/>
</dbReference>
<gene>
    <name evidence="15" type="ORF">GGR14_003822</name>
</gene>
<keyword evidence="11" id="KW-0902">Two-component regulatory system</keyword>
<evidence type="ECO:0000256" key="8">
    <source>
        <dbReference type="ARBA" id="ARBA00022777"/>
    </source>
</evidence>
<evidence type="ECO:0000256" key="4">
    <source>
        <dbReference type="ARBA" id="ARBA00022553"/>
    </source>
</evidence>
<dbReference type="SMART" id="SM00388">
    <property type="entry name" value="HisKA"/>
    <property type="match status" value="1"/>
</dbReference>
<evidence type="ECO:0000256" key="3">
    <source>
        <dbReference type="ARBA" id="ARBA00012438"/>
    </source>
</evidence>
<evidence type="ECO:0000256" key="9">
    <source>
        <dbReference type="ARBA" id="ARBA00022840"/>
    </source>
</evidence>
<dbReference type="InterPro" id="IPR005467">
    <property type="entry name" value="His_kinase_dom"/>
</dbReference>
<evidence type="ECO:0000313" key="16">
    <source>
        <dbReference type="Proteomes" id="UP000546007"/>
    </source>
</evidence>
<keyword evidence="5" id="KW-0808">Transferase</keyword>
<dbReference type="CDD" id="cd00082">
    <property type="entry name" value="HisKA"/>
    <property type="match status" value="1"/>
</dbReference>
<dbReference type="NCBIfam" id="TIGR00229">
    <property type="entry name" value="sensory_box"/>
    <property type="match status" value="1"/>
</dbReference>
<dbReference type="CDD" id="cd16922">
    <property type="entry name" value="HATPase_EvgS-ArcB-TorS-like"/>
    <property type="match status" value="1"/>
</dbReference>
<dbReference type="InterPro" id="IPR035965">
    <property type="entry name" value="PAS-like_dom_sf"/>
</dbReference>
<feature type="domain" description="Histidine kinase" evidence="13">
    <location>
        <begin position="727"/>
        <end position="937"/>
    </location>
</feature>
<comment type="catalytic activity">
    <reaction evidence="1">
        <text>ATP + protein L-histidine = ADP + protein N-phospho-L-histidine.</text>
        <dbReference type="EC" id="2.7.13.3"/>
    </reaction>
</comment>
<dbReference type="InterPro" id="IPR003594">
    <property type="entry name" value="HATPase_dom"/>
</dbReference>
<evidence type="ECO:0000256" key="5">
    <source>
        <dbReference type="ARBA" id="ARBA00022679"/>
    </source>
</evidence>
<dbReference type="InterPro" id="IPR004358">
    <property type="entry name" value="Sig_transdc_His_kin-like_C"/>
</dbReference>
<dbReference type="Pfam" id="PF02518">
    <property type="entry name" value="HATPase_c"/>
    <property type="match status" value="1"/>
</dbReference>
<evidence type="ECO:0000256" key="2">
    <source>
        <dbReference type="ARBA" id="ARBA00004370"/>
    </source>
</evidence>
<dbReference type="Gene3D" id="3.30.450.40">
    <property type="match status" value="1"/>
</dbReference>
<dbReference type="GO" id="GO:0016020">
    <property type="term" value="C:membrane"/>
    <property type="evidence" value="ECO:0007669"/>
    <property type="project" value="UniProtKB-SubCell"/>
</dbReference>
<dbReference type="SUPFAM" id="SSF55874">
    <property type="entry name" value="ATPase domain of HSP90 chaperone/DNA topoisomerase II/histidine kinase"/>
    <property type="match status" value="1"/>
</dbReference>
<evidence type="ECO:0000256" key="11">
    <source>
        <dbReference type="ARBA" id="ARBA00023012"/>
    </source>
</evidence>
<dbReference type="AlphaFoldDB" id="A0A7W6HZT3"/>
<dbReference type="SMART" id="SM00387">
    <property type="entry name" value="HATPase_c"/>
    <property type="match status" value="1"/>
</dbReference>
<dbReference type="PANTHER" id="PTHR43711">
    <property type="entry name" value="TWO-COMPONENT HISTIDINE KINASE"/>
    <property type="match status" value="1"/>
</dbReference>
<dbReference type="InterPro" id="IPR003018">
    <property type="entry name" value="GAF"/>
</dbReference>
<dbReference type="PRINTS" id="PR00344">
    <property type="entry name" value="BCTRLSENSOR"/>
</dbReference>
<dbReference type="SUPFAM" id="SSF55785">
    <property type="entry name" value="PYP-like sensor domain (PAS domain)"/>
    <property type="match status" value="3"/>
</dbReference>
<keyword evidence="6" id="KW-0812">Transmembrane</keyword>
<evidence type="ECO:0000256" key="10">
    <source>
        <dbReference type="ARBA" id="ARBA00022989"/>
    </source>
</evidence>
<dbReference type="GeneID" id="93101319"/>
<dbReference type="RefSeq" id="WP_124316134.1">
    <property type="nucleotide sequence ID" value="NZ_AP028155.1"/>
</dbReference>
<dbReference type="GO" id="GO:0005524">
    <property type="term" value="F:ATP binding"/>
    <property type="evidence" value="ECO:0007669"/>
    <property type="project" value="UniProtKB-KW"/>
</dbReference>
<dbReference type="PROSITE" id="PS50109">
    <property type="entry name" value="HIS_KIN"/>
    <property type="match status" value="1"/>
</dbReference>
<accession>A0A7W6HZT3</accession>
<evidence type="ECO:0000313" key="15">
    <source>
        <dbReference type="EMBL" id="MBB4028001.1"/>
    </source>
</evidence>
<dbReference type="InterPro" id="IPR000014">
    <property type="entry name" value="PAS"/>
</dbReference>
<dbReference type="OrthoDB" id="9796457at2"/>
<evidence type="ECO:0000256" key="1">
    <source>
        <dbReference type="ARBA" id="ARBA00000085"/>
    </source>
</evidence>
<dbReference type="PROSITE" id="PS50112">
    <property type="entry name" value="PAS"/>
    <property type="match status" value="1"/>
</dbReference>
<dbReference type="GO" id="GO:0000155">
    <property type="term" value="F:phosphorelay sensor kinase activity"/>
    <property type="evidence" value="ECO:0007669"/>
    <property type="project" value="InterPro"/>
</dbReference>
<dbReference type="Gene3D" id="3.30.450.20">
    <property type="entry name" value="PAS domain"/>
    <property type="match status" value="4"/>
</dbReference>
<keyword evidence="9" id="KW-0067">ATP-binding</keyword>
<dbReference type="InterPro" id="IPR036097">
    <property type="entry name" value="HisK_dim/P_sf"/>
</dbReference>
<keyword evidence="10" id="KW-1133">Transmembrane helix</keyword>
<reference evidence="15 16" key="1">
    <citation type="submission" date="2020-08" db="EMBL/GenBank/DDBJ databases">
        <title>Genomic Encyclopedia of Type Strains, Phase IV (KMG-IV): sequencing the most valuable type-strain genomes for metagenomic binning, comparative biology and taxonomic classification.</title>
        <authorList>
            <person name="Goeker M."/>
        </authorList>
    </citation>
    <scope>NUCLEOTIDE SEQUENCE [LARGE SCALE GENOMIC DNA]</scope>
    <source>
        <strain evidence="15 16">DSM 105721</strain>
    </source>
</reference>
<evidence type="ECO:0000259" key="13">
    <source>
        <dbReference type="PROSITE" id="PS50109"/>
    </source>
</evidence>
<dbReference type="Gene3D" id="1.10.287.130">
    <property type="match status" value="1"/>
</dbReference>
<dbReference type="Gene3D" id="3.30.565.10">
    <property type="entry name" value="Histidine kinase-like ATPase, C-terminal domain"/>
    <property type="match status" value="1"/>
</dbReference>
<comment type="caution">
    <text evidence="15">The sequence shown here is derived from an EMBL/GenBank/DDBJ whole genome shotgun (WGS) entry which is preliminary data.</text>
</comment>
<keyword evidence="16" id="KW-1185">Reference proteome</keyword>
<dbReference type="Proteomes" id="UP000546007">
    <property type="component" value="Unassembled WGS sequence"/>
</dbReference>
<dbReference type="SUPFAM" id="SSF55781">
    <property type="entry name" value="GAF domain-like"/>
    <property type="match status" value="1"/>
</dbReference>
<feature type="domain" description="PAS" evidence="14">
    <location>
        <begin position="451"/>
        <end position="492"/>
    </location>
</feature>
<dbReference type="EC" id="2.7.13.3" evidence="3"/>
<keyword evidence="7" id="KW-0547">Nucleotide-binding</keyword>
<dbReference type="Pfam" id="PF00512">
    <property type="entry name" value="HisKA"/>
    <property type="match status" value="1"/>
</dbReference>
<dbReference type="InterPro" id="IPR036890">
    <property type="entry name" value="HATPase_C_sf"/>
</dbReference>
<dbReference type="InterPro" id="IPR003661">
    <property type="entry name" value="HisK_dim/P_dom"/>
</dbReference>
<dbReference type="Pfam" id="PF01590">
    <property type="entry name" value="GAF"/>
    <property type="match status" value="1"/>
</dbReference>
<dbReference type="Pfam" id="PF13426">
    <property type="entry name" value="PAS_9"/>
    <property type="match status" value="2"/>
</dbReference>
<organism evidence="15 16">
    <name type="scientific">Butyricimonas faecihominis</name>
    <dbReference type="NCBI Taxonomy" id="1472416"/>
    <lineage>
        <taxon>Bacteria</taxon>
        <taxon>Pseudomonadati</taxon>
        <taxon>Bacteroidota</taxon>
        <taxon>Bacteroidia</taxon>
        <taxon>Bacteroidales</taxon>
        <taxon>Odoribacteraceae</taxon>
        <taxon>Butyricimonas</taxon>
    </lineage>
</organism>
<evidence type="ECO:0000259" key="14">
    <source>
        <dbReference type="PROSITE" id="PS50112"/>
    </source>
</evidence>
<dbReference type="SUPFAM" id="SSF47384">
    <property type="entry name" value="Homodimeric domain of signal transducing histidine kinase"/>
    <property type="match status" value="1"/>
</dbReference>
<dbReference type="FunFam" id="1.10.287.130:FF:000004">
    <property type="entry name" value="Ethylene receptor 1"/>
    <property type="match status" value="1"/>
</dbReference>
<keyword evidence="8" id="KW-0418">Kinase</keyword>